<dbReference type="AlphaFoldDB" id="A0AAU8CMY9"/>
<dbReference type="RefSeq" id="WP_353644239.1">
    <property type="nucleotide sequence ID" value="NZ_CP159253.1"/>
</dbReference>
<organism evidence="1">
    <name type="scientific">Mesorhizobium sp. WSM2240</name>
    <dbReference type="NCBI Taxonomy" id="3228851"/>
    <lineage>
        <taxon>Bacteria</taxon>
        <taxon>Pseudomonadati</taxon>
        <taxon>Pseudomonadota</taxon>
        <taxon>Alphaproteobacteria</taxon>
        <taxon>Hyphomicrobiales</taxon>
        <taxon>Phyllobacteriaceae</taxon>
        <taxon>Mesorhizobium</taxon>
    </lineage>
</organism>
<reference evidence="1" key="1">
    <citation type="submission" date="2024-06" db="EMBL/GenBank/DDBJ databases">
        <title>Mesorhizobium karijinii sp. nov., a symbiont of the iconic Swainsona formosa from arid Australia.</title>
        <authorList>
            <person name="Hill Y.J."/>
            <person name="Watkin E.L.J."/>
            <person name="O'Hara G.W."/>
            <person name="Terpolilli J."/>
            <person name="Tye M.L."/>
            <person name="Kohlmeier M.G."/>
        </authorList>
    </citation>
    <scope>NUCLEOTIDE SEQUENCE</scope>
    <source>
        <strain evidence="1">WSM2240</strain>
    </source>
</reference>
<evidence type="ECO:0008006" key="2">
    <source>
        <dbReference type="Google" id="ProtNLM"/>
    </source>
</evidence>
<dbReference type="EMBL" id="CP159253">
    <property type="protein sequence ID" value="XCG48227.1"/>
    <property type="molecule type" value="Genomic_DNA"/>
</dbReference>
<proteinExistence type="predicted"/>
<protein>
    <recommendedName>
        <fullName evidence="2">Winged helix-turn helix domain-containing protein</fullName>
    </recommendedName>
</protein>
<sequence length="161" mass="18587">MTDPRVKSSIKKLSTIEMFGLVDRGANADRRKGWTSWQTACSPESRIMAAWGCKLRQVHNLRRNSTELFNEAGDLVGEIRWRQLEHWWRMKRPPAGYVPPRRDPVEIDREMKDWLNKGRAARGEPLLPYMPTEQGSAQLGRCSEMGGGPFLRFSWNKLLSC</sequence>
<name>A0AAU8CMY9_9HYPH</name>
<accession>A0AAU8CMY9</accession>
<evidence type="ECO:0000313" key="1">
    <source>
        <dbReference type="EMBL" id="XCG48227.1"/>
    </source>
</evidence>
<gene>
    <name evidence="1" type="ORF">ABVK50_23770</name>
</gene>